<keyword evidence="2" id="KW-0472">Membrane</keyword>
<sequence>MSAGLDGLSAEQRELLVLLLQRRLSYREAGRQLGLSEARARALAEDALVALAPVTSRAVDPEWRSDVVDYLLAQQDDVDAEATRGHLRRAEAARAWAASVLDALAPLLGDEVPEVPGVTGRLNGASARPTPVARGESATPKQSTAAHRPAPAPSASATTQSTRARPRRSRARAERVRPLGGQIRLLRERFARLRTGDSAVQLARRSPRLLYAASAVVLAVLALAVAVWPIGLLRGGGSERPGAEAARRPVSSARSVAPVVLGYTLLQPPADSPYAQAQVAAKRRPAGIVILVRRGNSLELNIQAAGLPPSTRREVYEVWLYNDRRDLRSLGGQVTDARGDFVGIARLPRDAGRFRFVEISREALDGNPAHSGRSILRAPLPRPRSAR</sequence>
<evidence type="ECO:0000313" key="6">
    <source>
        <dbReference type="Proteomes" id="UP000222056"/>
    </source>
</evidence>
<dbReference type="InterPro" id="IPR018764">
    <property type="entry name" value="RskA_C"/>
</dbReference>
<gene>
    <name evidence="5" type="ORF">SAMN02745716_1660</name>
</gene>
<feature type="domain" description="Anti-sigma K factor RskA C-terminal" evidence="4">
    <location>
        <begin position="219"/>
        <end position="372"/>
    </location>
</feature>
<dbReference type="GO" id="GO:0005886">
    <property type="term" value="C:plasma membrane"/>
    <property type="evidence" value="ECO:0007669"/>
    <property type="project" value="InterPro"/>
</dbReference>
<feature type="region of interest" description="Disordered" evidence="1">
    <location>
        <begin position="117"/>
        <end position="176"/>
    </location>
</feature>
<dbReference type="Pfam" id="PF04545">
    <property type="entry name" value="Sigma70_r4"/>
    <property type="match status" value="1"/>
</dbReference>
<proteinExistence type="predicted"/>
<dbReference type="EMBL" id="FNWJ01000002">
    <property type="protein sequence ID" value="SEH14527.1"/>
    <property type="molecule type" value="Genomic_DNA"/>
</dbReference>
<dbReference type="InterPro" id="IPR036388">
    <property type="entry name" value="WH-like_DNA-bd_sf"/>
</dbReference>
<keyword evidence="2" id="KW-1133">Transmembrane helix</keyword>
<evidence type="ECO:0000256" key="1">
    <source>
        <dbReference type="SAM" id="MobiDB-lite"/>
    </source>
</evidence>
<feature type="region of interest" description="Disordered" evidence="1">
    <location>
        <begin position="368"/>
        <end position="387"/>
    </location>
</feature>
<dbReference type="Gene3D" id="1.10.10.10">
    <property type="entry name" value="Winged helix-like DNA-binding domain superfamily/Winged helix DNA-binding domain"/>
    <property type="match status" value="1"/>
</dbReference>
<evidence type="ECO:0000259" key="3">
    <source>
        <dbReference type="Pfam" id="PF04545"/>
    </source>
</evidence>
<feature type="domain" description="RNA polymerase sigma-70 region 4" evidence="3">
    <location>
        <begin position="5"/>
        <end position="51"/>
    </location>
</feature>
<keyword evidence="2" id="KW-0812">Transmembrane</keyword>
<dbReference type="InterPro" id="IPR007630">
    <property type="entry name" value="RNA_pol_sigma70_r4"/>
</dbReference>
<organism evidence="5 6">
    <name type="scientific">Thermoleophilum album</name>
    <dbReference type="NCBI Taxonomy" id="29539"/>
    <lineage>
        <taxon>Bacteria</taxon>
        <taxon>Bacillati</taxon>
        <taxon>Actinomycetota</taxon>
        <taxon>Thermoleophilia</taxon>
        <taxon>Thermoleophilales</taxon>
        <taxon>Thermoleophilaceae</taxon>
        <taxon>Thermoleophilum</taxon>
    </lineage>
</organism>
<dbReference type="SUPFAM" id="SSF88659">
    <property type="entry name" value="Sigma3 and sigma4 domains of RNA polymerase sigma factors"/>
    <property type="match status" value="1"/>
</dbReference>
<protein>
    <submittedName>
        <fullName evidence="5">Sigma-70, region 4</fullName>
    </submittedName>
</protein>
<dbReference type="OrthoDB" id="4328740at2"/>
<dbReference type="InterPro" id="IPR013324">
    <property type="entry name" value="RNA_pol_sigma_r3/r4-like"/>
</dbReference>
<dbReference type="AlphaFoldDB" id="A0A1H6FUR9"/>
<evidence type="ECO:0000256" key="2">
    <source>
        <dbReference type="SAM" id="Phobius"/>
    </source>
</evidence>
<evidence type="ECO:0000313" key="5">
    <source>
        <dbReference type="EMBL" id="SEH14527.1"/>
    </source>
</evidence>
<dbReference type="GO" id="GO:0003700">
    <property type="term" value="F:DNA-binding transcription factor activity"/>
    <property type="evidence" value="ECO:0007669"/>
    <property type="project" value="InterPro"/>
</dbReference>
<dbReference type="Pfam" id="PF10099">
    <property type="entry name" value="RskA_C"/>
    <property type="match status" value="1"/>
</dbReference>
<dbReference type="GO" id="GO:0006352">
    <property type="term" value="P:DNA-templated transcription initiation"/>
    <property type="evidence" value="ECO:0007669"/>
    <property type="project" value="InterPro"/>
</dbReference>
<accession>A0A1H6FUR9</accession>
<dbReference type="RefSeq" id="WP_093118064.1">
    <property type="nucleotide sequence ID" value="NZ_FNWJ01000002.1"/>
</dbReference>
<dbReference type="STRING" id="29539.SAMN02745716_1660"/>
<feature type="transmembrane region" description="Helical" evidence="2">
    <location>
        <begin position="209"/>
        <end position="231"/>
    </location>
</feature>
<name>A0A1H6FUR9_THEAL</name>
<reference evidence="6" key="1">
    <citation type="submission" date="2016-10" db="EMBL/GenBank/DDBJ databases">
        <authorList>
            <person name="Varghese N."/>
            <person name="Submissions S."/>
        </authorList>
    </citation>
    <scope>NUCLEOTIDE SEQUENCE [LARGE SCALE GENOMIC DNA]</scope>
    <source>
        <strain evidence="6">ATCC 35263</strain>
    </source>
</reference>
<dbReference type="Proteomes" id="UP000222056">
    <property type="component" value="Unassembled WGS sequence"/>
</dbReference>
<keyword evidence="6" id="KW-1185">Reference proteome</keyword>
<feature type="compositionally biased region" description="Low complexity" evidence="1">
    <location>
        <begin position="143"/>
        <end position="163"/>
    </location>
</feature>
<evidence type="ECO:0000259" key="4">
    <source>
        <dbReference type="Pfam" id="PF10099"/>
    </source>
</evidence>